<dbReference type="PANTHER" id="PTHR46320">
    <property type="entry name" value="GLYCEROPHOSPHODIESTER PHOSPHODIESTERASE 1"/>
    <property type="match status" value="1"/>
</dbReference>
<name>A0A4Q7P8N8_9BACT</name>
<sequence>MLLLGLFQLPVAAQSLRSLLAQEQTLIFIHRAALHPEIPENSLTGLKLAIEAGFHMLEIDVMESRDGVLYLLHDRTLGRTTDDEGNISDWDSRDLDQLRLKNTQETLPRFESFLDISRELGIYLMLDVKSAVLEKVINLVSEKNMLDRVVLLTFELERAIEAIGLDKKFLVSVLINSEDEFDEYLCKSADPYQLAVYLNKGAPLELFGRARQLGLPIITDVLGNIDEHAQEDQRVYREFLEKRKPGIIVTDYPQLLKEAIN</sequence>
<dbReference type="GO" id="GO:0070291">
    <property type="term" value="P:N-acylethanolamine metabolic process"/>
    <property type="evidence" value="ECO:0007669"/>
    <property type="project" value="TreeGrafter"/>
</dbReference>
<dbReference type="Pfam" id="PF03009">
    <property type="entry name" value="GDPD"/>
    <property type="match status" value="1"/>
</dbReference>
<reference evidence="2 3" key="1">
    <citation type="submission" date="2019-02" db="EMBL/GenBank/DDBJ databases">
        <title>Genomic Encyclopedia of Archaeal and Bacterial Type Strains, Phase II (KMG-II): from individual species to whole genera.</title>
        <authorList>
            <person name="Goeker M."/>
        </authorList>
    </citation>
    <scope>NUCLEOTIDE SEQUENCE [LARGE SCALE GENOMIC DNA]</scope>
    <source>
        <strain evidence="2 3">DSM 21411</strain>
    </source>
</reference>
<gene>
    <name evidence="2" type="ORF">BC751_1471</name>
</gene>
<dbReference type="GO" id="GO:0008889">
    <property type="term" value="F:glycerophosphodiester phosphodiesterase activity"/>
    <property type="evidence" value="ECO:0007669"/>
    <property type="project" value="TreeGrafter"/>
</dbReference>
<evidence type="ECO:0000313" key="3">
    <source>
        <dbReference type="Proteomes" id="UP000292209"/>
    </source>
</evidence>
<evidence type="ECO:0000259" key="1">
    <source>
        <dbReference type="PROSITE" id="PS51704"/>
    </source>
</evidence>
<dbReference type="Proteomes" id="UP000292209">
    <property type="component" value="Unassembled WGS sequence"/>
</dbReference>
<dbReference type="InterPro" id="IPR030395">
    <property type="entry name" value="GP_PDE_dom"/>
</dbReference>
<dbReference type="AlphaFoldDB" id="A0A4Q7P8N8"/>
<dbReference type="GO" id="GO:0006644">
    <property type="term" value="P:phospholipid metabolic process"/>
    <property type="evidence" value="ECO:0007669"/>
    <property type="project" value="TreeGrafter"/>
</dbReference>
<dbReference type="EMBL" id="SGXG01000001">
    <property type="protein sequence ID" value="RZS95918.1"/>
    <property type="molecule type" value="Genomic_DNA"/>
</dbReference>
<comment type="caution">
    <text evidence="2">The sequence shown here is derived from an EMBL/GenBank/DDBJ whole genome shotgun (WGS) entry which is preliminary data.</text>
</comment>
<dbReference type="PANTHER" id="PTHR46320:SF1">
    <property type="entry name" value="GLYCEROPHOSPHODIESTER PHOSPHODIESTERASE 1"/>
    <property type="match status" value="1"/>
</dbReference>
<dbReference type="InterPro" id="IPR017946">
    <property type="entry name" value="PLC-like_Pdiesterase_TIM-brl"/>
</dbReference>
<proteinExistence type="predicted"/>
<dbReference type="Gene3D" id="3.20.20.190">
    <property type="entry name" value="Phosphatidylinositol (PI) phosphodiesterase"/>
    <property type="match status" value="1"/>
</dbReference>
<evidence type="ECO:0000313" key="2">
    <source>
        <dbReference type="EMBL" id="RZS95918.1"/>
    </source>
</evidence>
<organism evidence="2 3">
    <name type="scientific">Cecembia calidifontis</name>
    <dbReference type="NCBI Taxonomy" id="1187080"/>
    <lineage>
        <taxon>Bacteria</taxon>
        <taxon>Pseudomonadati</taxon>
        <taxon>Bacteroidota</taxon>
        <taxon>Cytophagia</taxon>
        <taxon>Cytophagales</taxon>
        <taxon>Cyclobacteriaceae</taxon>
        <taxon>Cecembia</taxon>
    </lineage>
</organism>
<dbReference type="GO" id="GO:0005886">
    <property type="term" value="C:plasma membrane"/>
    <property type="evidence" value="ECO:0007669"/>
    <property type="project" value="TreeGrafter"/>
</dbReference>
<keyword evidence="3" id="KW-1185">Reference proteome</keyword>
<dbReference type="PROSITE" id="PS51704">
    <property type="entry name" value="GP_PDE"/>
    <property type="match status" value="1"/>
</dbReference>
<dbReference type="SUPFAM" id="SSF51695">
    <property type="entry name" value="PLC-like phosphodiesterases"/>
    <property type="match status" value="1"/>
</dbReference>
<dbReference type="CDD" id="cd08566">
    <property type="entry name" value="GDPD_AtGDE_like"/>
    <property type="match status" value="1"/>
</dbReference>
<protein>
    <submittedName>
        <fullName evidence="2">Glycerophosphoryl diester phosphodiesterase</fullName>
    </submittedName>
</protein>
<dbReference type="GO" id="GO:0006580">
    <property type="term" value="P:ethanolamine metabolic process"/>
    <property type="evidence" value="ECO:0007669"/>
    <property type="project" value="TreeGrafter"/>
</dbReference>
<feature type="domain" description="GP-PDE" evidence="1">
    <location>
        <begin position="25"/>
        <end position="260"/>
    </location>
</feature>
<accession>A0A4Q7P8N8</accession>